<dbReference type="Pfam" id="PF01053">
    <property type="entry name" value="Cys_Met_Meta_PP"/>
    <property type="match status" value="1"/>
</dbReference>
<evidence type="ECO:0000313" key="11">
    <source>
        <dbReference type="Proteomes" id="UP000194020"/>
    </source>
</evidence>
<gene>
    <name evidence="10" type="ORF">AU511_00075</name>
</gene>
<evidence type="ECO:0000256" key="9">
    <source>
        <dbReference type="RuleBase" id="RU362118"/>
    </source>
</evidence>
<keyword evidence="4" id="KW-0456">Lyase</keyword>
<evidence type="ECO:0000256" key="3">
    <source>
        <dbReference type="ARBA" id="ARBA00022898"/>
    </source>
</evidence>
<dbReference type="OrthoDB" id="9805807at2"/>
<evidence type="ECO:0000256" key="2">
    <source>
        <dbReference type="ARBA" id="ARBA00009077"/>
    </source>
</evidence>
<dbReference type="Gene3D" id="3.90.1150.10">
    <property type="entry name" value="Aspartate Aminotransferase, domain 1"/>
    <property type="match status" value="1"/>
</dbReference>
<comment type="cofactor">
    <cofactor evidence="1 9">
        <name>pyridoxal 5'-phosphate</name>
        <dbReference type="ChEBI" id="CHEBI:597326"/>
    </cofactor>
</comment>
<name>A0A1X3S274_9GAMM</name>
<dbReference type="PANTHER" id="PTHR43500:SF1">
    <property type="entry name" value="CYSTATHIONINE BETA-LYASE-RELATED"/>
    <property type="match status" value="1"/>
</dbReference>
<organism evidence="10 11">
    <name type="scientific">Lonsdalea iberica</name>
    <dbReference type="NCBI Taxonomy" id="1082703"/>
    <lineage>
        <taxon>Bacteria</taxon>
        <taxon>Pseudomonadati</taxon>
        <taxon>Pseudomonadota</taxon>
        <taxon>Gammaproteobacteria</taxon>
        <taxon>Enterobacterales</taxon>
        <taxon>Pectobacteriaceae</taxon>
        <taxon>Lonsdalea</taxon>
    </lineage>
</organism>
<dbReference type="PIRSF" id="PIRSF001434">
    <property type="entry name" value="CGS"/>
    <property type="match status" value="1"/>
</dbReference>
<evidence type="ECO:0000256" key="5">
    <source>
        <dbReference type="ARBA" id="ARBA00046315"/>
    </source>
</evidence>
<dbReference type="InterPro" id="IPR015421">
    <property type="entry name" value="PyrdxlP-dep_Trfase_major"/>
</dbReference>
<feature type="modified residue" description="N6-(pyridoxal phosphate)lysine" evidence="8">
    <location>
        <position position="210"/>
    </location>
</feature>
<dbReference type="InterPro" id="IPR015422">
    <property type="entry name" value="PyrdxlP-dep_Trfase_small"/>
</dbReference>
<dbReference type="SUPFAM" id="SSF53383">
    <property type="entry name" value="PLP-dependent transferases"/>
    <property type="match status" value="1"/>
</dbReference>
<evidence type="ECO:0000256" key="8">
    <source>
        <dbReference type="PIRSR" id="PIRSR001434-2"/>
    </source>
</evidence>
<protein>
    <recommendedName>
        <fullName evidence="12">Cystathionine beta-lyase</fullName>
    </recommendedName>
</protein>
<dbReference type="EMBL" id="LUTP01000001">
    <property type="protein sequence ID" value="OSN08645.1"/>
    <property type="molecule type" value="Genomic_DNA"/>
</dbReference>
<comment type="similarity">
    <text evidence="2 9">Belongs to the trans-sulfuration enzymes family.</text>
</comment>
<comment type="catalytic activity">
    <reaction evidence="7">
        <text>an S-substituted L-cysteine + H2O = a thiol + pyruvate + NH4(+)</text>
        <dbReference type="Rhea" id="RHEA:18121"/>
        <dbReference type="ChEBI" id="CHEBI:15361"/>
        <dbReference type="ChEBI" id="CHEBI:15377"/>
        <dbReference type="ChEBI" id="CHEBI:28938"/>
        <dbReference type="ChEBI" id="CHEBI:29256"/>
        <dbReference type="ChEBI" id="CHEBI:58717"/>
        <dbReference type="EC" id="4.4.1.13"/>
    </reaction>
</comment>
<dbReference type="GO" id="GO:0019346">
    <property type="term" value="P:transsulfuration"/>
    <property type="evidence" value="ECO:0007669"/>
    <property type="project" value="InterPro"/>
</dbReference>
<evidence type="ECO:0000256" key="4">
    <source>
        <dbReference type="ARBA" id="ARBA00023239"/>
    </source>
</evidence>
<dbReference type="InterPro" id="IPR006233">
    <property type="entry name" value="Cys_b_lyase_bac"/>
</dbReference>
<proteinExistence type="inferred from homology"/>
<dbReference type="InterPro" id="IPR054542">
    <property type="entry name" value="Cys_met_metab_PP"/>
</dbReference>
<reference evidence="10 11" key="1">
    <citation type="submission" date="2016-02" db="EMBL/GenBank/DDBJ databases">
        <title>Species-wide whole genome sequencing reveals diversity, host range in Lonsdalea quercina.</title>
        <authorList>
            <person name="Li Y."/>
        </authorList>
    </citation>
    <scope>NUCLEOTIDE SEQUENCE [LARGE SCALE GENOMIC DNA]</scope>
    <source>
        <strain evidence="10 11">LMG 26264</strain>
    </source>
</reference>
<dbReference type="InterPro" id="IPR015424">
    <property type="entry name" value="PyrdxlP-dep_Trfase"/>
</dbReference>
<dbReference type="PROSITE" id="PS00868">
    <property type="entry name" value="CYS_MET_METAB_PP"/>
    <property type="match status" value="1"/>
</dbReference>
<comment type="catalytic activity">
    <reaction evidence="6">
        <text>L,L-cystathionine + H2O = L-homocysteine + pyruvate + NH4(+)</text>
        <dbReference type="Rhea" id="RHEA:13965"/>
        <dbReference type="ChEBI" id="CHEBI:15361"/>
        <dbReference type="ChEBI" id="CHEBI:15377"/>
        <dbReference type="ChEBI" id="CHEBI:28938"/>
        <dbReference type="ChEBI" id="CHEBI:58161"/>
        <dbReference type="ChEBI" id="CHEBI:58199"/>
    </reaction>
</comment>
<evidence type="ECO:0000256" key="1">
    <source>
        <dbReference type="ARBA" id="ARBA00001933"/>
    </source>
</evidence>
<dbReference type="Proteomes" id="UP000194020">
    <property type="component" value="Unassembled WGS sequence"/>
</dbReference>
<dbReference type="PANTHER" id="PTHR43500">
    <property type="entry name" value="CYSTATHIONINE BETA-LYASE-RELATED"/>
    <property type="match status" value="1"/>
</dbReference>
<evidence type="ECO:0000256" key="6">
    <source>
        <dbReference type="ARBA" id="ARBA00047517"/>
    </source>
</evidence>
<evidence type="ECO:0000256" key="7">
    <source>
        <dbReference type="ARBA" id="ARBA00047625"/>
    </source>
</evidence>
<sequence length="408" mass="44155">MSNTIPSDATRCVSHPDTIMDGFAGFSVPVYRASTIVYPDAEAFRNRRKRGPEGYTYGLFGTPTSRCLERQLSQLQKAEGTLVVPSGQAAIGAVMLALLRQNDHLLIPDNVYPPVKEFAQTVLSQFGVICEVYDPMDLTDMNKRLRPGVTKLVWVESPGSTSLEVSDLPTIARLAHAAGSLVGCDNTWATALLCKPLQLGADLVAEALTKYVGGHSDILLGSLSFQDGALYERVKHQVGMLGMGVSPDECSLALRGLETMALRLRHAGGVALEFAQRLCNNPVVSAVLHPALTDSPGHVFWQRDFAGSAGVFTLRLDEMSNAIVDSALNSLTTFKIGFSWGGTHSLIVPAELGDERSLISVPANAVYLRISIGLEAVDELWHDMEVLCEIFAKNRPLLHSCGSTQHHE</sequence>
<dbReference type="RefSeq" id="WP_094108377.1">
    <property type="nucleotide sequence ID" value="NZ_LUTP01000001.1"/>
</dbReference>
<dbReference type="GO" id="GO:0047804">
    <property type="term" value="F:cysteine-S-conjugate beta-lyase activity"/>
    <property type="evidence" value="ECO:0007669"/>
    <property type="project" value="UniProtKB-EC"/>
</dbReference>
<comment type="pathway">
    <text evidence="5">Amino-acid biosynthesis; L-methionine biosynthesis via de novo pathway; L-homocysteine from L-cystathionine: step 1/1.</text>
</comment>
<dbReference type="FunFam" id="3.40.640.10:FF:000046">
    <property type="entry name" value="Cystathionine gamma-lyase"/>
    <property type="match status" value="1"/>
</dbReference>
<keyword evidence="3 8" id="KW-0663">Pyridoxal phosphate</keyword>
<dbReference type="GO" id="GO:0030170">
    <property type="term" value="F:pyridoxal phosphate binding"/>
    <property type="evidence" value="ECO:0007669"/>
    <property type="project" value="InterPro"/>
</dbReference>
<evidence type="ECO:0008006" key="12">
    <source>
        <dbReference type="Google" id="ProtNLM"/>
    </source>
</evidence>
<dbReference type="AlphaFoldDB" id="A0A1X3S274"/>
<comment type="caution">
    <text evidence="10">The sequence shown here is derived from an EMBL/GenBank/DDBJ whole genome shotgun (WGS) entry which is preliminary data.</text>
</comment>
<dbReference type="GO" id="GO:0019450">
    <property type="term" value="P:L-cysteine catabolic process to pyruvate"/>
    <property type="evidence" value="ECO:0007669"/>
    <property type="project" value="TreeGrafter"/>
</dbReference>
<accession>A0A1X3S274</accession>
<dbReference type="Gene3D" id="3.40.640.10">
    <property type="entry name" value="Type I PLP-dependent aspartate aminotransferase-like (Major domain)"/>
    <property type="match status" value="1"/>
</dbReference>
<dbReference type="InterPro" id="IPR000277">
    <property type="entry name" value="Cys/Met-Metab_PyrdxlP-dep_enz"/>
</dbReference>
<evidence type="ECO:0000313" key="10">
    <source>
        <dbReference type="EMBL" id="OSN08645.1"/>
    </source>
</evidence>